<evidence type="ECO:0000259" key="3">
    <source>
        <dbReference type="Pfam" id="PF07859"/>
    </source>
</evidence>
<dbReference type="AlphaFoldDB" id="A0A9W9MII2"/>
<dbReference type="EMBL" id="JAPQKR010000013">
    <property type="protein sequence ID" value="KAJ5201772.1"/>
    <property type="molecule type" value="Genomic_DNA"/>
</dbReference>
<reference evidence="4" key="2">
    <citation type="journal article" date="2023" name="IMA Fungus">
        <title>Comparative genomic study of the Penicillium genus elucidates a diverse pangenome and 15 lateral gene transfer events.</title>
        <authorList>
            <person name="Petersen C."/>
            <person name="Sorensen T."/>
            <person name="Nielsen M.R."/>
            <person name="Sondergaard T.E."/>
            <person name="Sorensen J.L."/>
            <person name="Fitzpatrick D.A."/>
            <person name="Frisvad J.C."/>
            <person name="Nielsen K.L."/>
        </authorList>
    </citation>
    <scope>NUCLEOTIDE SEQUENCE</scope>
    <source>
        <strain evidence="4">IBT 15544</strain>
    </source>
</reference>
<dbReference type="PANTHER" id="PTHR48081">
    <property type="entry name" value="AB HYDROLASE SUPERFAMILY PROTEIN C4A8.06C"/>
    <property type="match status" value="1"/>
</dbReference>
<reference evidence="4" key="1">
    <citation type="submission" date="2022-12" db="EMBL/GenBank/DDBJ databases">
        <authorList>
            <person name="Petersen C."/>
        </authorList>
    </citation>
    <scope>NUCLEOTIDE SEQUENCE</scope>
    <source>
        <strain evidence="4">IBT 15544</strain>
    </source>
</reference>
<sequence>MNRTVHIYNPLQPPVELDLVASAPLEPTSPRPTFIFFHGGGLLSGSRRGRFPPLPVKLLLDRGWAVVVPDYRLLPEACIVDILDDLRQLEAWLVQSAVGVDMYRVVVGGSSAGSLVSILALSVWKTVKPRAFLSLWGMAQTEGEWYRRRRAESAVLGGIPASQLHEENVAHYLQPGRPHISADEADMKDPGSRASLFLWLLKQGQIGPLISDSVRAAIGTEAPLDLISSSYPPTVIVHGTADTVAPVTDSRALAAALQRVEVRVRLIEVDGADHGLAPQEKYRISFEEAIMAVEEFTGIHLPHPDRLI</sequence>
<protein>
    <recommendedName>
        <fullName evidence="6">Alpha/beta hydrolase fold-3 domain-containing protein</fullName>
    </recommendedName>
</protein>
<evidence type="ECO:0000313" key="5">
    <source>
        <dbReference type="Proteomes" id="UP001150904"/>
    </source>
</evidence>
<gene>
    <name evidence="4" type="ORF">N7498_006435</name>
</gene>
<accession>A0A9W9MII2</accession>
<keyword evidence="5" id="KW-1185">Reference proteome</keyword>
<dbReference type="Pfam" id="PF00326">
    <property type="entry name" value="Peptidase_S9"/>
    <property type="match status" value="1"/>
</dbReference>
<proteinExistence type="predicted"/>
<dbReference type="InterPro" id="IPR029058">
    <property type="entry name" value="AB_hydrolase_fold"/>
</dbReference>
<evidence type="ECO:0008006" key="6">
    <source>
        <dbReference type="Google" id="ProtNLM"/>
    </source>
</evidence>
<evidence type="ECO:0000313" key="4">
    <source>
        <dbReference type="EMBL" id="KAJ5201772.1"/>
    </source>
</evidence>
<dbReference type="SUPFAM" id="SSF53474">
    <property type="entry name" value="alpha/beta-Hydrolases"/>
    <property type="match status" value="1"/>
</dbReference>
<dbReference type="InterPro" id="IPR001375">
    <property type="entry name" value="Peptidase_S9_cat"/>
</dbReference>
<evidence type="ECO:0000256" key="1">
    <source>
        <dbReference type="ARBA" id="ARBA00022801"/>
    </source>
</evidence>
<dbReference type="InterPro" id="IPR050300">
    <property type="entry name" value="GDXG_lipolytic_enzyme"/>
</dbReference>
<evidence type="ECO:0000259" key="2">
    <source>
        <dbReference type="Pfam" id="PF00326"/>
    </source>
</evidence>
<feature type="domain" description="Alpha/beta hydrolase fold-3" evidence="3">
    <location>
        <begin position="35"/>
        <end position="144"/>
    </location>
</feature>
<dbReference type="InterPro" id="IPR013094">
    <property type="entry name" value="AB_hydrolase_3"/>
</dbReference>
<dbReference type="GO" id="GO:0006508">
    <property type="term" value="P:proteolysis"/>
    <property type="evidence" value="ECO:0007669"/>
    <property type="project" value="InterPro"/>
</dbReference>
<dbReference type="Proteomes" id="UP001150904">
    <property type="component" value="Unassembled WGS sequence"/>
</dbReference>
<dbReference type="PANTHER" id="PTHR48081:SF3">
    <property type="entry name" value="ALPHA_BETA HYDROLASE FOLD-3 DOMAIN-CONTAINING PROTEIN"/>
    <property type="match status" value="1"/>
</dbReference>
<organism evidence="4 5">
    <name type="scientific">Penicillium cinerascens</name>
    <dbReference type="NCBI Taxonomy" id="70096"/>
    <lineage>
        <taxon>Eukaryota</taxon>
        <taxon>Fungi</taxon>
        <taxon>Dikarya</taxon>
        <taxon>Ascomycota</taxon>
        <taxon>Pezizomycotina</taxon>
        <taxon>Eurotiomycetes</taxon>
        <taxon>Eurotiomycetidae</taxon>
        <taxon>Eurotiales</taxon>
        <taxon>Aspergillaceae</taxon>
        <taxon>Penicillium</taxon>
    </lineage>
</organism>
<dbReference type="Pfam" id="PF07859">
    <property type="entry name" value="Abhydrolase_3"/>
    <property type="match status" value="1"/>
</dbReference>
<dbReference type="GO" id="GO:0072330">
    <property type="term" value="P:monocarboxylic acid biosynthetic process"/>
    <property type="evidence" value="ECO:0007669"/>
    <property type="project" value="UniProtKB-ARBA"/>
</dbReference>
<dbReference type="GO" id="GO:0008236">
    <property type="term" value="F:serine-type peptidase activity"/>
    <property type="evidence" value="ECO:0007669"/>
    <property type="project" value="InterPro"/>
</dbReference>
<name>A0A9W9MII2_9EURO</name>
<feature type="domain" description="Peptidase S9 prolyl oligopeptidase catalytic" evidence="2">
    <location>
        <begin position="229"/>
        <end position="280"/>
    </location>
</feature>
<dbReference type="Gene3D" id="3.40.50.1820">
    <property type="entry name" value="alpha/beta hydrolase"/>
    <property type="match status" value="1"/>
</dbReference>
<dbReference type="GO" id="GO:0017000">
    <property type="term" value="P:antibiotic biosynthetic process"/>
    <property type="evidence" value="ECO:0007669"/>
    <property type="project" value="UniProtKB-ARBA"/>
</dbReference>
<keyword evidence="1" id="KW-0378">Hydrolase</keyword>
<dbReference type="GeneID" id="83180798"/>
<comment type="caution">
    <text evidence="4">The sequence shown here is derived from an EMBL/GenBank/DDBJ whole genome shotgun (WGS) entry which is preliminary data.</text>
</comment>
<dbReference type="OrthoDB" id="19653at2759"/>
<dbReference type="RefSeq" id="XP_058307688.1">
    <property type="nucleotide sequence ID" value="XM_058453497.1"/>
</dbReference>